<organism evidence="2">
    <name type="scientific">marine sediment metagenome</name>
    <dbReference type="NCBI Taxonomy" id="412755"/>
    <lineage>
        <taxon>unclassified sequences</taxon>
        <taxon>metagenomes</taxon>
        <taxon>ecological metagenomes</taxon>
    </lineage>
</organism>
<proteinExistence type="predicted"/>
<feature type="domain" description="Glucosamine/galactosamine-6-phosphate isomerase" evidence="1">
    <location>
        <begin position="16"/>
        <end position="74"/>
    </location>
</feature>
<evidence type="ECO:0000259" key="1">
    <source>
        <dbReference type="Pfam" id="PF01182"/>
    </source>
</evidence>
<reference evidence="2" key="1">
    <citation type="journal article" date="2014" name="Front. Microbiol.">
        <title>High frequency of phylogenetically diverse reductive dehalogenase-homologous genes in deep subseafloor sedimentary metagenomes.</title>
        <authorList>
            <person name="Kawai M."/>
            <person name="Futagami T."/>
            <person name="Toyoda A."/>
            <person name="Takaki Y."/>
            <person name="Nishi S."/>
            <person name="Hori S."/>
            <person name="Arai W."/>
            <person name="Tsubouchi T."/>
            <person name="Morono Y."/>
            <person name="Uchiyama I."/>
            <person name="Ito T."/>
            <person name="Fujiyama A."/>
            <person name="Inagaki F."/>
            <person name="Takami H."/>
        </authorList>
    </citation>
    <scope>NUCLEOTIDE SEQUENCE</scope>
    <source>
        <strain evidence="2">Expedition CK06-06</strain>
    </source>
</reference>
<accession>X1DGS5</accession>
<dbReference type="PANTHER" id="PTHR42892">
    <property type="entry name" value="GLUCOSAMINE-6-PHOSPHATE DEAMINASE-LIKE PROTEIN BT_0258-RELATED"/>
    <property type="match status" value="1"/>
</dbReference>
<dbReference type="InterPro" id="IPR037171">
    <property type="entry name" value="NagB/RpiA_transferase-like"/>
</dbReference>
<dbReference type="PANTHER" id="PTHR42892:SF1">
    <property type="entry name" value="GLUCOSAMINE-6-PHOSPHATE ISOMERASE"/>
    <property type="match status" value="1"/>
</dbReference>
<dbReference type="Pfam" id="PF01182">
    <property type="entry name" value="Glucosamine_iso"/>
    <property type="match status" value="1"/>
</dbReference>
<name>X1DGS5_9ZZZZ</name>
<dbReference type="InterPro" id="IPR052960">
    <property type="entry name" value="GlcN6P_deaminase-like"/>
</dbReference>
<evidence type="ECO:0000313" key="2">
    <source>
        <dbReference type="EMBL" id="GAH19392.1"/>
    </source>
</evidence>
<sequence length="91" mass="10107">MNLTAKTIRANSRFFNTAQEVPKQAITMGMGTIMRARKIILLATGKRKARVIEKTINSPITTKVPATVLQLHNDVTIIIDQEAASQFVNQQ</sequence>
<dbReference type="EMBL" id="BARU01004284">
    <property type="protein sequence ID" value="GAH19392.1"/>
    <property type="molecule type" value="Genomic_DNA"/>
</dbReference>
<dbReference type="GO" id="GO:0005975">
    <property type="term" value="P:carbohydrate metabolic process"/>
    <property type="evidence" value="ECO:0007669"/>
    <property type="project" value="InterPro"/>
</dbReference>
<gene>
    <name evidence="2" type="ORF">S03H2_08712</name>
</gene>
<dbReference type="SUPFAM" id="SSF100950">
    <property type="entry name" value="NagB/RpiA/CoA transferase-like"/>
    <property type="match status" value="1"/>
</dbReference>
<comment type="caution">
    <text evidence="2">The sequence shown here is derived from an EMBL/GenBank/DDBJ whole genome shotgun (WGS) entry which is preliminary data.</text>
</comment>
<protein>
    <recommendedName>
        <fullName evidence="1">Glucosamine/galactosamine-6-phosphate isomerase domain-containing protein</fullName>
    </recommendedName>
</protein>
<dbReference type="InterPro" id="IPR006148">
    <property type="entry name" value="Glc/Gal-6P_isomerase"/>
</dbReference>
<dbReference type="Gene3D" id="3.40.50.1360">
    <property type="match status" value="1"/>
</dbReference>
<dbReference type="AlphaFoldDB" id="X1DGS5"/>